<evidence type="ECO:0000313" key="6">
    <source>
        <dbReference type="Proteomes" id="UP000283474"/>
    </source>
</evidence>
<proteinExistence type="inferred from homology"/>
<dbReference type="CDD" id="cd13603">
    <property type="entry name" value="PBP2_TRAP_Siap_TeaA_like"/>
    <property type="match status" value="1"/>
</dbReference>
<dbReference type="PANTHER" id="PTHR33376:SF7">
    <property type="entry name" value="C4-DICARBOXYLATE-BINDING PROTEIN DCTB"/>
    <property type="match status" value="1"/>
</dbReference>
<dbReference type="GO" id="GO:0055085">
    <property type="term" value="P:transmembrane transport"/>
    <property type="evidence" value="ECO:0007669"/>
    <property type="project" value="InterPro"/>
</dbReference>
<sequence length="328" mass="35984">MSFTRRSFITSTLAAGAVVALPRFAAAAQTFHMSHIFNLEDPKHIAADQFAKKVAEQTGGEIIIKIHPLSQIAGLRDGVEGTRLGTIDMTLADTATLGSWAPELGLWSLPFVFRDYDQVLKVMQGPVEEWRVDVIKNKVGLVSIGHAVTAFRVIINTERPLTKAEDIVGLKMRVPEIPVYVSTFRALQSNPTPIPWGETYSALQTGTVEGVESDPIGLSLAKFTEVTKFASKTNHILLDAGLLVNSAKFGKLSKKNQEILTSLGNELVSQDLSKSSIVAQNKTWEEFGSKLQVNDVDVESFQQKLAPMVDEFAKTHKTQHIIKMINAT</sequence>
<evidence type="ECO:0000313" key="5">
    <source>
        <dbReference type="EMBL" id="QAA94668.1"/>
    </source>
</evidence>
<keyword evidence="6" id="KW-1185">Reference proteome</keyword>
<accession>A0A410GEF9</accession>
<dbReference type="RefSeq" id="WP_128355665.1">
    <property type="nucleotide sequence ID" value="NZ_CP022987.1"/>
</dbReference>
<dbReference type="PANTHER" id="PTHR33376">
    <property type="match status" value="1"/>
</dbReference>
<evidence type="ECO:0000256" key="2">
    <source>
        <dbReference type="ARBA" id="ARBA00022448"/>
    </source>
</evidence>
<dbReference type="KEGG" id="pus:CKA81_13080"/>
<reference evidence="5 6" key="1">
    <citation type="submission" date="2017-08" db="EMBL/GenBank/DDBJ databases">
        <authorList>
            <person name="Park S.-J."/>
            <person name="Kim H."/>
        </authorList>
    </citation>
    <scope>NUCLEOTIDE SEQUENCE [LARGE SCALE GENOMIC DNA]</scope>
    <source>
        <strain evidence="6">ye3</strain>
    </source>
</reference>
<dbReference type="Pfam" id="PF03480">
    <property type="entry name" value="DctP"/>
    <property type="match status" value="1"/>
</dbReference>
<dbReference type="PROSITE" id="PS51318">
    <property type="entry name" value="TAT"/>
    <property type="match status" value="1"/>
</dbReference>
<dbReference type="EMBL" id="CP022987">
    <property type="protein sequence ID" value="QAA94668.1"/>
    <property type="molecule type" value="Genomic_DNA"/>
</dbReference>
<dbReference type="InterPro" id="IPR018389">
    <property type="entry name" value="DctP_fam"/>
</dbReference>
<feature type="chain" id="PRO_5019049551" description="C4-dicarboxylate ABC transporter substrate-binding protein" evidence="4">
    <location>
        <begin position="28"/>
        <end position="328"/>
    </location>
</feature>
<evidence type="ECO:0000256" key="4">
    <source>
        <dbReference type="SAM" id="SignalP"/>
    </source>
</evidence>
<dbReference type="InterPro" id="IPR004682">
    <property type="entry name" value="TRAP_DctP"/>
</dbReference>
<feature type="signal peptide" evidence="4">
    <location>
        <begin position="1"/>
        <end position="27"/>
    </location>
</feature>
<dbReference type="InterPro" id="IPR038404">
    <property type="entry name" value="TRAP_DctP_sf"/>
</dbReference>
<keyword evidence="2" id="KW-0813">Transport</keyword>
<dbReference type="PIRSF" id="PIRSF006470">
    <property type="entry name" value="DctB"/>
    <property type="match status" value="1"/>
</dbReference>
<evidence type="ECO:0000256" key="3">
    <source>
        <dbReference type="ARBA" id="ARBA00022729"/>
    </source>
</evidence>
<dbReference type="Gene3D" id="3.40.190.170">
    <property type="entry name" value="Bacterial extracellular solute-binding protein, family 7"/>
    <property type="match status" value="1"/>
</dbReference>
<keyword evidence="3 4" id="KW-0732">Signal</keyword>
<protein>
    <recommendedName>
        <fullName evidence="7">C4-dicarboxylate ABC transporter substrate-binding protein</fullName>
    </recommendedName>
</protein>
<organism evidence="5 6">
    <name type="scientific">Pollutimonas thiosulfatoxidans</name>
    <dbReference type="NCBI Taxonomy" id="2028345"/>
    <lineage>
        <taxon>Bacteria</taxon>
        <taxon>Pseudomonadati</taxon>
        <taxon>Pseudomonadota</taxon>
        <taxon>Betaproteobacteria</taxon>
        <taxon>Burkholderiales</taxon>
        <taxon>Alcaligenaceae</taxon>
        <taxon>Pollutimonas</taxon>
    </lineage>
</organism>
<gene>
    <name evidence="5" type="ORF">CKA81_13080</name>
</gene>
<dbReference type="Proteomes" id="UP000283474">
    <property type="component" value="Chromosome"/>
</dbReference>
<dbReference type="InterPro" id="IPR006311">
    <property type="entry name" value="TAT_signal"/>
</dbReference>
<dbReference type="OrthoDB" id="9794826at2"/>
<dbReference type="AlphaFoldDB" id="A0A410GEF9"/>
<dbReference type="GO" id="GO:0030288">
    <property type="term" value="C:outer membrane-bounded periplasmic space"/>
    <property type="evidence" value="ECO:0007669"/>
    <property type="project" value="InterPro"/>
</dbReference>
<comment type="similarity">
    <text evidence="1">Belongs to the bacterial solute-binding protein 7 family.</text>
</comment>
<name>A0A410GEF9_9BURK</name>
<evidence type="ECO:0000256" key="1">
    <source>
        <dbReference type="ARBA" id="ARBA00009023"/>
    </source>
</evidence>
<dbReference type="NCBIfam" id="NF037995">
    <property type="entry name" value="TRAP_S1"/>
    <property type="match status" value="1"/>
</dbReference>
<evidence type="ECO:0008006" key="7">
    <source>
        <dbReference type="Google" id="ProtNLM"/>
    </source>
</evidence>
<dbReference type="NCBIfam" id="TIGR00787">
    <property type="entry name" value="dctP"/>
    <property type="match status" value="1"/>
</dbReference>